<dbReference type="EMBL" id="JAAAID010000057">
    <property type="protein sequence ID" value="KAG0023421.1"/>
    <property type="molecule type" value="Genomic_DNA"/>
</dbReference>
<protein>
    <submittedName>
        <fullName evidence="6">GTPase-activating protein</fullName>
    </submittedName>
</protein>
<dbReference type="FunFam" id="1.10.472.80:FF:000027">
    <property type="entry name" value="GTPase activating protein (Evi5)"/>
    <property type="match status" value="1"/>
</dbReference>
<evidence type="ECO:0000256" key="4">
    <source>
        <dbReference type="SAM" id="MobiDB-lite"/>
    </source>
</evidence>
<feature type="region of interest" description="Disordered" evidence="4">
    <location>
        <begin position="1"/>
        <end position="461"/>
    </location>
</feature>
<feature type="compositionally biased region" description="Acidic residues" evidence="4">
    <location>
        <begin position="86"/>
        <end position="101"/>
    </location>
</feature>
<sequence>MMVNQHSSFAPQDDQDYDLIDGYGATSDAEPNSGHGHLQTRGSFAKAANQSFEEAAPIKNSRNSWEENDSDDDPYPADSYTYGRDDSDDDDADDNSDEEEHKEDSHNASNRESQRKAIGTFDQGSDDERPQNRNLFRTSSSNPRASINSNRSYSSHTKHHSFGYGDDRPEPSESESNSESESDQDETFIDAPLASAPFIPSVSRPSSIQSASNTFSKPGSPTLTRSAVAGTSSIEPESKKANDLTASSPPTPSSATATATPLPINSTNITSPAAKVEAQLPEQARPLLPNTSDQAPGRASGSESDNSNSSNSHRSPLTNSHSRNTSRSGIFPRSISTNAVSSRGPVNGLLNAQNRGSSYSDLSDAELNEVSLDDNSAPGTPRRSFGSTVATPRAPVAASNAGFPSSFFGGKPHPKSQQFQQQQQQQSGVISPRPLASATATPLLQSPVTSTPETRPNGVLNGSISSIASSIQGAFMGRGFGGSSNSALPPPPPVRTPSGSSSTRPSLTSMRITTNNVGIDLRSSNNISPERASTFSTMTTDSNMDLLLARLEAENSMLEQDTKRRLTTDSEMDRALGHAKEESPEEDVDWDYWGALMHDYNGVVKKNPKQLTQMIQKGIPPALRGLIWQLLAKSKDAQLEATYAELLKSTSTHEKQINRDMNRTFPNHEYFQAEGLGQESMFNVVKAYSLYDKEVGYCQGLSFVVGPLLLNMPDEEAFCVLVRMMTTYDMRGHYTPEMNMLQLRLFQFEQLMEETVPMIHRHFQNQGIRSTMYASQWFMTLFAYKFPLDLVFRIYDILFVEGVESLLRFGVALLKANQEQILNHDFETLVEYLKNGLFEHYKDNPSLFVQDAYNVKVTPRKLAQYAQKYNNMIQKQQAELAAEESLRETNRQLSMQVRRLESSLHTLNKEHVDLAKELIARKLDMANLQDQNDVLTQKVSDLTKIVDSQAKEVEDRLKDDIQSVMQKNMELTRKNEEVEDQCSLLESLLIETKMKYAESENERDNLARKLADLRKALGAP</sequence>
<organism evidence="6 7">
    <name type="scientific">Entomortierella chlamydospora</name>
    <dbReference type="NCBI Taxonomy" id="101097"/>
    <lineage>
        <taxon>Eukaryota</taxon>
        <taxon>Fungi</taxon>
        <taxon>Fungi incertae sedis</taxon>
        <taxon>Mucoromycota</taxon>
        <taxon>Mortierellomycotina</taxon>
        <taxon>Mortierellomycetes</taxon>
        <taxon>Mortierellales</taxon>
        <taxon>Mortierellaceae</taxon>
        <taxon>Entomortierella</taxon>
    </lineage>
</organism>
<evidence type="ECO:0000256" key="2">
    <source>
        <dbReference type="ARBA" id="ARBA00023054"/>
    </source>
</evidence>
<dbReference type="FunFam" id="1.10.10.750:FF:000003">
    <property type="entry name" value="GTPase activating protein (Evi5)"/>
    <property type="match status" value="1"/>
</dbReference>
<feature type="compositionally biased region" description="Polar residues" evidence="4">
    <location>
        <begin position="316"/>
        <end position="341"/>
    </location>
</feature>
<evidence type="ECO:0000313" key="7">
    <source>
        <dbReference type="Proteomes" id="UP000703661"/>
    </source>
</evidence>
<dbReference type="Gene3D" id="1.10.8.270">
    <property type="entry name" value="putative rabgap domain of human tbc1 domain family member 14 like domains"/>
    <property type="match status" value="1"/>
</dbReference>
<dbReference type="AlphaFoldDB" id="A0A9P6N4L4"/>
<feature type="coiled-coil region" evidence="3">
    <location>
        <begin position="866"/>
        <end position="1016"/>
    </location>
</feature>
<reference evidence="6" key="1">
    <citation type="journal article" date="2020" name="Fungal Divers.">
        <title>Resolving the Mortierellaceae phylogeny through synthesis of multi-gene phylogenetics and phylogenomics.</title>
        <authorList>
            <person name="Vandepol N."/>
            <person name="Liber J."/>
            <person name="Desiro A."/>
            <person name="Na H."/>
            <person name="Kennedy M."/>
            <person name="Barry K."/>
            <person name="Grigoriev I.V."/>
            <person name="Miller A.N."/>
            <person name="O'Donnell K."/>
            <person name="Stajich J.E."/>
            <person name="Bonito G."/>
        </authorList>
    </citation>
    <scope>NUCLEOTIDE SEQUENCE</scope>
    <source>
        <strain evidence="6">NRRL 2769</strain>
    </source>
</reference>
<feature type="compositionally biased region" description="Acidic residues" evidence="4">
    <location>
        <begin position="66"/>
        <end position="75"/>
    </location>
</feature>
<dbReference type="SMART" id="SM00164">
    <property type="entry name" value="TBC"/>
    <property type="match status" value="1"/>
</dbReference>
<dbReference type="InterPro" id="IPR000195">
    <property type="entry name" value="Rab-GAP-TBC_dom"/>
</dbReference>
<feature type="compositionally biased region" description="Low complexity" evidence="4">
    <location>
        <begin position="496"/>
        <end position="509"/>
    </location>
</feature>
<feature type="region of interest" description="Disordered" evidence="4">
    <location>
        <begin position="478"/>
        <end position="512"/>
    </location>
</feature>
<evidence type="ECO:0000259" key="5">
    <source>
        <dbReference type="PROSITE" id="PS50086"/>
    </source>
</evidence>
<feature type="compositionally biased region" description="Polar residues" evidence="4">
    <location>
        <begin position="350"/>
        <end position="361"/>
    </location>
</feature>
<name>A0A9P6N4L4_9FUNG</name>
<feature type="compositionally biased region" description="Polar residues" evidence="4">
    <location>
        <begin position="203"/>
        <end position="235"/>
    </location>
</feature>
<dbReference type="Pfam" id="PF23436">
    <property type="entry name" value="RabGap-TBC_2"/>
    <property type="match status" value="1"/>
</dbReference>
<dbReference type="Gene3D" id="1.10.472.80">
    <property type="entry name" value="Ypt/Rab-GAP domain of gyp1p, domain 3"/>
    <property type="match status" value="1"/>
</dbReference>
<feature type="compositionally biased region" description="Polar residues" evidence="4">
    <location>
        <begin position="132"/>
        <end position="155"/>
    </location>
</feature>
<dbReference type="GO" id="GO:0031267">
    <property type="term" value="F:small GTPase binding"/>
    <property type="evidence" value="ECO:0007669"/>
    <property type="project" value="TreeGrafter"/>
</dbReference>
<dbReference type="GO" id="GO:0005096">
    <property type="term" value="F:GTPase activator activity"/>
    <property type="evidence" value="ECO:0007669"/>
    <property type="project" value="UniProtKB-KW"/>
</dbReference>
<dbReference type="FunFam" id="1.10.8.270:FF:000001">
    <property type="entry name" value="TBC1 domain family member 1"/>
    <property type="match status" value="1"/>
</dbReference>
<proteinExistence type="predicted"/>
<dbReference type="InterPro" id="IPR035969">
    <property type="entry name" value="Rab-GAP_TBC_sf"/>
</dbReference>
<feature type="compositionally biased region" description="Low complexity" evidence="4">
    <location>
        <begin position="417"/>
        <end position="426"/>
    </location>
</feature>
<feature type="compositionally biased region" description="Polar residues" evidence="4">
    <location>
        <begin position="1"/>
        <end position="10"/>
    </location>
</feature>
<feature type="compositionally biased region" description="Low complexity" evidence="4">
    <location>
        <begin position="300"/>
        <end position="315"/>
    </location>
</feature>
<gene>
    <name evidence="6" type="primary">GYP5_3</name>
    <name evidence="6" type="ORF">BGZ80_009460</name>
</gene>
<dbReference type="Proteomes" id="UP000703661">
    <property type="component" value="Unassembled WGS sequence"/>
</dbReference>
<feature type="compositionally biased region" description="Polar residues" evidence="4">
    <location>
        <begin position="438"/>
        <end position="454"/>
    </location>
</feature>
<keyword evidence="1" id="KW-0343">GTPase activation</keyword>
<feature type="domain" description="Rab-GAP TBC" evidence="5">
    <location>
        <begin position="618"/>
        <end position="802"/>
    </location>
</feature>
<feature type="compositionally biased region" description="Low complexity" evidence="4">
    <location>
        <begin position="245"/>
        <end position="261"/>
    </location>
</feature>
<dbReference type="SUPFAM" id="SSF47923">
    <property type="entry name" value="Ypt/Rab-GAP domain of gyp1p"/>
    <property type="match status" value="2"/>
</dbReference>
<comment type="caution">
    <text evidence="6">The sequence shown here is derived from an EMBL/GenBank/DDBJ whole genome shotgun (WGS) entry which is preliminary data.</text>
</comment>
<accession>A0A9P6N4L4</accession>
<dbReference type="InterPro" id="IPR050302">
    <property type="entry name" value="Rab_GAP_TBC_domain"/>
</dbReference>
<keyword evidence="2 3" id="KW-0175">Coiled coil</keyword>
<dbReference type="PROSITE" id="PS50086">
    <property type="entry name" value="TBC_RABGAP"/>
    <property type="match status" value="1"/>
</dbReference>
<evidence type="ECO:0000256" key="3">
    <source>
        <dbReference type="SAM" id="Coils"/>
    </source>
</evidence>
<dbReference type="PANTHER" id="PTHR47219:SF22">
    <property type="entry name" value="RAB-GAP TBC DOMAIN-CONTAINING PROTEIN"/>
    <property type="match status" value="1"/>
</dbReference>
<evidence type="ECO:0000256" key="1">
    <source>
        <dbReference type="ARBA" id="ARBA00022468"/>
    </source>
</evidence>
<evidence type="ECO:0000313" key="6">
    <source>
        <dbReference type="EMBL" id="KAG0023421.1"/>
    </source>
</evidence>
<keyword evidence="7" id="KW-1185">Reference proteome</keyword>
<dbReference type="PANTHER" id="PTHR47219">
    <property type="entry name" value="RAB GTPASE-ACTIVATING PROTEIN 1-LIKE"/>
    <property type="match status" value="1"/>
</dbReference>
<dbReference type="Gene3D" id="1.10.10.750">
    <property type="entry name" value="Ypt/Rab-GAP domain of gyp1p, domain 1"/>
    <property type="match status" value="1"/>
</dbReference>
<feature type="compositionally biased region" description="Acidic residues" evidence="4">
    <location>
        <begin position="172"/>
        <end position="188"/>
    </location>
</feature>